<dbReference type="PANTHER" id="PTHR30386">
    <property type="entry name" value="MEMBRANE FUSION SUBUNIT OF EMRAB-TOLC MULTIDRUG EFFLUX PUMP"/>
    <property type="match status" value="1"/>
</dbReference>
<feature type="transmembrane region" description="Helical" evidence="4">
    <location>
        <begin position="34"/>
        <end position="55"/>
    </location>
</feature>
<accession>A0A1Q4P3B1</accession>
<evidence type="ECO:0000313" key="7">
    <source>
        <dbReference type="Proteomes" id="UP000185770"/>
    </source>
</evidence>
<dbReference type="EMBL" id="MJAO01000005">
    <property type="protein sequence ID" value="OKB67605.1"/>
    <property type="molecule type" value="Genomic_DNA"/>
</dbReference>
<dbReference type="Gene3D" id="2.40.50.100">
    <property type="match status" value="1"/>
</dbReference>
<dbReference type="OrthoDB" id="9775513at2"/>
<keyword evidence="4" id="KW-1133">Transmembrane helix</keyword>
<evidence type="ECO:0000259" key="5">
    <source>
        <dbReference type="Pfam" id="PF25917"/>
    </source>
</evidence>
<feature type="coiled-coil region" evidence="2">
    <location>
        <begin position="226"/>
        <end position="253"/>
    </location>
</feature>
<reference evidence="6 7" key="1">
    <citation type="submission" date="2016-09" db="EMBL/GenBank/DDBJ databases">
        <title>Serratia marcescens MSU-97 and epiphytic antimycotic-producing bacteria.</title>
        <authorList>
            <person name="Matilla M.A."/>
        </authorList>
    </citation>
    <scope>NUCLEOTIDE SEQUENCE [LARGE SCALE GENOMIC DNA]</scope>
    <source>
        <strain evidence="6 7">MSU-97</strain>
    </source>
</reference>
<evidence type="ECO:0000256" key="1">
    <source>
        <dbReference type="ARBA" id="ARBA00009477"/>
    </source>
</evidence>
<dbReference type="InterPro" id="IPR058625">
    <property type="entry name" value="MdtA-like_BSH"/>
</dbReference>
<dbReference type="PANTHER" id="PTHR30386:SF28">
    <property type="entry name" value="EXPORTED PROTEIN"/>
    <property type="match status" value="1"/>
</dbReference>
<dbReference type="Pfam" id="PF25917">
    <property type="entry name" value="BSH_RND"/>
    <property type="match status" value="1"/>
</dbReference>
<organism evidence="6 7">
    <name type="scientific">Serratia marcescens</name>
    <dbReference type="NCBI Taxonomy" id="615"/>
    <lineage>
        <taxon>Bacteria</taxon>
        <taxon>Pseudomonadati</taxon>
        <taxon>Pseudomonadota</taxon>
        <taxon>Gammaproteobacteria</taxon>
        <taxon>Enterobacterales</taxon>
        <taxon>Yersiniaceae</taxon>
        <taxon>Serratia</taxon>
    </lineage>
</organism>
<evidence type="ECO:0000256" key="3">
    <source>
        <dbReference type="SAM" id="MobiDB-lite"/>
    </source>
</evidence>
<keyword evidence="4" id="KW-0472">Membrane</keyword>
<keyword evidence="2" id="KW-0175">Coiled coil</keyword>
<gene>
    <name evidence="6" type="ORF">BHU62_06580</name>
</gene>
<dbReference type="AlphaFoldDB" id="A0A1Q4P3B1"/>
<name>A0A1Q4P3B1_SERMA</name>
<dbReference type="InterPro" id="IPR050739">
    <property type="entry name" value="MFP"/>
</dbReference>
<feature type="domain" description="Multidrug resistance protein MdtA-like barrel-sandwich hybrid" evidence="5">
    <location>
        <begin position="78"/>
        <end position="294"/>
    </location>
</feature>
<dbReference type="Proteomes" id="UP000185770">
    <property type="component" value="Unassembled WGS sequence"/>
</dbReference>
<comment type="caution">
    <text evidence="6">The sequence shown here is derived from an EMBL/GenBank/DDBJ whole genome shotgun (WGS) entry which is preliminary data.</text>
</comment>
<evidence type="ECO:0000313" key="6">
    <source>
        <dbReference type="EMBL" id="OKB67605.1"/>
    </source>
</evidence>
<protein>
    <recommendedName>
        <fullName evidence="5">Multidrug resistance protein MdtA-like barrel-sandwich hybrid domain-containing protein</fullName>
    </recommendedName>
</protein>
<dbReference type="RefSeq" id="WP_073530018.1">
    <property type="nucleotide sequence ID" value="NZ_MJAO01000005.1"/>
</dbReference>
<proteinExistence type="inferred from homology"/>
<sequence>MDKENSLFRPEALQHKKNAWLGDFTVSAPSVLPIALWSAVGVLLLATLLLFTTYAKRVPVTGRVIYTPSAAEAVFNHDGIIGRIEVRQGERVKKGDVIATFSRDVAYVGGGMNQALQDAAQRQLTELQKRGGERRREGEEERQRLREKVSAKEQEMTAIRAAAEAESERGVGLKKRMEFYQQLFQKGVTTVQEKIERENEYHSSVAQLSLHRINIARVQGERLQFVDELARSEAQEKQSLTEMQQQKVTLQQQVINASAVVESRVVAPLDGVVASMSILEGQRVTAGAIAAVVVPENARPYVEMWIPPSALQEVKAGQHVFMRVASLPWEWFGKVSGTVAAVSASPEALTGNNRRFRVLIAPDAGTRALPAGVDVEADILTTHRRIWEWLFLPLKQSINRMTAES</sequence>
<dbReference type="PRINTS" id="PR01490">
    <property type="entry name" value="RTXTOXIND"/>
</dbReference>
<evidence type="ECO:0000256" key="2">
    <source>
        <dbReference type="SAM" id="Coils"/>
    </source>
</evidence>
<feature type="region of interest" description="Disordered" evidence="3">
    <location>
        <begin position="128"/>
        <end position="151"/>
    </location>
</feature>
<comment type="similarity">
    <text evidence="1">Belongs to the membrane fusion protein (MFP) (TC 8.A.1) family.</text>
</comment>
<keyword evidence="4" id="KW-0812">Transmembrane</keyword>
<evidence type="ECO:0000256" key="4">
    <source>
        <dbReference type="SAM" id="Phobius"/>
    </source>
</evidence>